<accession>A0A8C6ESW2</accession>
<dbReference type="Proteomes" id="UP000694407">
    <property type="component" value="Unplaced"/>
</dbReference>
<name>A0A8C6ESW2_MARMA</name>
<feature type="compositionally biased region" description="Low complexity" evidence="1">
    <location>
        <begin position="54"/>
        <end position="81"/>
    </location>
</feature>
<evidence type="ECO:0000313" key="2">
    <source>
        <dbReference type="Ensembl" id="ENSMMMP00000013413.1"/>
    </source>
</evidence>
<feature type="region of interest" description="Disordered" evidence="1">
    <location>
        <begin position="1"/>
        <end position="32"/>
    </location>
</feature>
<reference evidence="2" key="2">
    <citation type="submission" date="2025-09" db="UniProtKB">
        <authorList>
            <consortium name="Ensembl"/>
        </authorList>
    </citation>
    <scope>IDENTIFICATION</scope>
</reference>
<dbReference type="Ensembl" id="ENSMMMT00000015315.1">
    <property type="protein sequence ID" value="ENSMMMP00000013413.1"/>
    <property type="gene ID" value="ENSMMMG00000011957.1"/>
</dbReference>
<reference evidence="2" key="1">
    <citation type="submission" date="2025-08" db="UniProtKB">
        <authorList>
            <consortium name="Ensembl"/>
        </authorList>
    </citation>
    <scope>IDENTIFICATION</scope>
</reference>
<dbReference type="AlphaFoldDB" id="A0A8C6ESW2"/>
<evidence type="ECO:0000256" key="1">
    <source>
        <dbReference type="SAM" id="MobiDB-lite"/>
    </source>
</evidence>
<organism evidence="2 3">
    <name type="scientific">Marmota marmota marmota</name>
    <name type="common">Alpine marmot</name>
    <dbReference type="NCBI Taxonomy" id="9994"/>
    <lineage>
        <taxon>Eukaryota</taxon>
        <taxon>Metazoa</taxon>
        <taxon>Chordata</taxon>
        <taxon>Craniata</taxon>
        <taxon>Vertebrata</taxon>
        <taxon>Euteleostomi</taxon>
        <taxon>Mammalia</taxon>
        <taxon>Eutheria</taxon>
        <taxon>Euarchontoglires</taxon>
        <taxon>Glires</taxon>
        <taxon>Rodentia</taxon>
        <taxon>Sciuromorpha</taxon>
        <taxon>Sciuridae</taxon>
        <taxon>Xerinae</taxon>
        <taxon>Marmotini</taxon>
        <taxon>Marmota</taxon>
    </lineage>
</organism>
<protein>
    <submittedName>
        <fullName evidence="2">Uncharacterized protein</fullName>
    </submittedName>
</protein>
<dbReference type="GeneTree" id="ENSGT00960000190763"/>
<keyword evidence="3" id="KW-1185">Reference proteome</keyword>
<evidence type="ECO:0000313" key="3">
    <source>
        <dbReference type="Proteomes" id="UP000694407"/>
    </source>
</evidence>
<sequence>MEDRAGLHMGRRKQGEGRPCQGLQAGSPQLLPGTFLTGDCKALGWVTLPAPRKTSSPATPQPPSSKRSARSSSGSPRNRAPCRTSTADGPRPQVPSLNFIFLLIHKNTPPLPSSQDLKL</sequence>
<feature type="region of interest" description="Disordered" evidence="1">
    <location>
        <begin position="49"/>
        <end position="94"/>
    </location>
</feature>
<proteinExistence type="predicted"/>